<proteinExistence type="predicted"/>
<dbReference type="PANTHER" id="PTHR38015:SF1">
    <property type="entry name" value="OPINE DEHYDROGENASE DOMAIN-CONTAINING PROTEIN"/>
    <property type="match status" value="1"/>
</dbReference>
<dbReference type="InterPro" id="IPR003421">
    <property type="entry name" value="Opine_DH"/>
</dbReference>
<dbReference type="InterPro" id="IPR013328">
    <property type="entry name" value="6PGD_dom2"/>
</dbReference>
<dbReference type="GO" id="GO:0016491">
    <property type="term" value="F:oxidoreductase activity"/>
    <property type="evidence" value="ECO:0007669"/>
    <property type="project" value="InterPro"/>
</dbReference>
<evidence type="ECO:0000313" key="3">
    <source>
        <dbReference type="Proteomes" id="UP000004099"/>
    </source>
</evidence>
<comment type="caution">
    <text evidence="2">The sequence shown here is derived from an EMBL/GenBank/DDBJ whole genome shotgun (WGS) entry which is preliminary data.</text>
</comment>
<feature type="domain" description="Opine dehydrogenase" evidence="1">
    <location>
        <begin position="12"/>
        <end position="166"/>
    </location>
</feature>
<dbReference type="HOGENOM" id="CLU_1523318_0_0_9"/>
<reference evidence="2 3" key="1">
    <citation type="submission" date="2011-01" db="EMBL/GenBank/DDBJ databases">
        <authorList>
            <person name="Muzny D."/>
            <person name="Qin X."/>
            <person name="Buhay C."/>
            <person name="Dugan-Rocha S."/>
            <person name="Ding Y."/>
            <person name="Chen G."/>
            <person name="Hawes A."/>
            <person name="Holder M."/>
            <person name="Jhangiani S."/>
            <person name="Johnson A."/>
            <person name="Khan Z."/>
            <person name="Li Z."/>
            <person name="Liu W."/>
            <person name="Liu X."/>
            <person name="Perez L."/>
            <person name="Shen H."/>
            <person name="Wang Q."/>
            <person name="Watt J."/>
            <person name="Xi L."/>
            <person name="Xin Y."/>
            <person name="Zhou J."/>
            <person name="Deng J."/>
            <person name="Jiang H."/>
            <person name="Liu Y."/>
            <person name="Qu J."/>
            <person name="Song X.-Z."/>
            <person name="Zhang L."/>
            <person name="Villasana D."/>
            <person name="Johnson A."/>
            <person name="Liu J."/>
            <person name="Liyanage D."/>
            <person name="Lorensuhewa L."/>
            <person name="Robinson T."/>
            <person name="Song A."/>
            <person name="Song B.-B."/>
            <person name="Dinh H."/>
            <person name="Thornton R."/>
            <person name="Coyle M."/>
            <person name="Francisco L."/>
            <person name="Jackson L."/>
            <person name="Javaid M."/>
            <person name="Korchina V."/>
            <person name="Kovar C."/>
            <person name="Mata R."/>
            <person name="Mathew T."/>
            <person name="Ngo R."/>
            <person name="Nguyen L."/>
            <person name="Nguyen N."/>
            <person name="Okwuonu G."/>
            <person name="Ongeri F."/>
            <person name="Pham C."/>
            <person name="Simmons D."/>
            <person name="Wilczek-Boney K."/>
            <person name="Hale W."/>
            <person name="Jakkamsetti A."/>
            <person name="Pham P."/>
            <person name="Ruth R."/>
            <person name="San Lucas F."/>
            <person name="Warren J."/>
            <person name="Zhang J."/>
            <person name="Zhao Z."/>
            <person name="Zhou C."/>
            <person name="Zhu D."/>
            <person name="Lee S."/>
            <person name="Bess C."/>
            <person name="Blankenburg K."/>
            <person name="Forbes L."/>
            <person name="Fu Q."/>
            <person name="Gubbala S."/>
            <person name="Hirani K."/>
            <person name="Jayaseelan J.C."/>
            <person name="Lara F."/>
            <person name="Munidasa M."/>
            <person name="Palculict T."/>
            <person name="Patil S."/>
            <person name="Pu L.-L."/>
            <person name="Saada N."/>
            <person name="Tang L."/>
            <person name="Weissenberger G."/>
            <person name="Zhu Y."/>
            <person name="Hemphill L."/>
            <person name="Shang Y."/>
            <person name="Youmans B."/>
            <person name="Ayvaz T."/>
            <person name="Ross M."/>
            <person name="Santibanez J."/>
            <person name="Aqrawi P."/>
            <person name="Gross S."/>
            <person name="Joshi V."/>
            <person name="Fowler G."/>
            <person name="Nazareth L."/>
            <person name="Reid J."/>
            <person name="Worley K."/>
            <person name="Petrosino J."/>
            <person name="Highlander S."/>
            <person name="Gibbs R."/>
        </authorList>
    </citation>
    <scope>NUCLEOTIDE SEQUENCE [LARGE SCALE GENOMIC DNA]</scope>
    <source>
        <strain evidence="2 3">ATCC 25644</strain>
    </source>
</reference>
<dbReference type="PANTHER" id="PTHR38015">
    <property type="entry name" value="BLR6086 PROTEIN"/>
    <property type="match status" value="1"/>
</dbReference>
<dbReference type="AlphaFoldDB" id="E7FSX8"/>
<dbReference type="Pfam" id="PF02317">
    <property type="entry name" value="Octopine_DH"/>
    <property type="match status" value="1"/>
</dbReference>
<evidence type="ECO:0000313" key="2">
    <source>
        <dbReference type="EMBL" id="EFZ33835.1"/>
    </source>
</evidence>
<sequence length="176" mass="20908">MSSIFDMPCKSLPNYLSVTLTPSNPIFHTSRLYSIFKDWHEGITYPRNILFHEEWNNEASEIMIACDNELQSLCNKIPLDLSSVESLQDYYESHFPREMTNKIRSIKAFKGLKSPMIEIENRWIPDWNSRYFIADFNYELKVIKDISDLFAVPTPTIYMLWQWYCENTENNDSSFF</sequence>
<name>E7FSX8_9LACO</name>
<accession>E7FSX8</accession>
<protein>
    <submittedName>
        <fullName evidence="2">NAD/NADP octopine/nopaline dehydrogenase, alpha-helical domain protein</fullName>
    </submittedName>
</protein>
<dbReference type="EMBL" id="ACGS02000049">
    <property type="protein sequence ID" value="EFZ33835.1"/>
    <property type="molecule type" value="Genomic_DNA"/>
</dbReference>
<dbReference type="PATRIC" id="fig|525362.12.peg.1700"/>
<evidence type="ECO:0000259" key="1">
    <source>
        <dbReference type="Pfam" id="PF02317"/>
    </source>
</evidence>
<gene>
    <name evidence="2" type="ORF">HMPREF0542_12005</name>
</gene>
<dbReference type="InterPro" id="IPR008927">
    <property type="entry name" value="6-PGluconate_DH-like_C_sf"/>
</dbReference>
<organism evidence="2 3">
    <name type="scientific">Ligilactobacillus ruminis ATCC 25644</name>
    <dbReference type="NCBI Taxonomy" id="525362"/>
    <lineage>
        <taxon>Bacteria</taxon>
        <taxon>Bacillati</taxon>
        <taxon>Bacillota</taxon>
        <taxon>Bacilli</taxon>
        <taxon>Lactobacillales</taxon>
        <taxon>Lactobacillaceae</taxon>
        <taxon>Ligilactobacillus</taxon>
    </lineage>
</organism>
<dbReference type="InterPro" id="IPR051729">
    <property type="entry name" value="Opine/Lysopine_DH"/>
</dbReference>
<dbReference type="Proteomes" id="UP000004099">
    <property type="component" value="Unassembled WGS sequence"/>
</dbReference>
<dbReference type="SUPFAM" id="SSF48179">
    <property type="entry name" value="6-phosphogluconate dehydrogenase C-terminal domain-like"/>
    <property type="match status" value="1"/>
</dbReference>
<dbReference type="Gene3D" id="1.10.1040.10">
    <property type="entry name" value="N-(1-d-carboxylethyl)-l-norvaline Dehydrogenase, domain 2"/>
    <property type="match status" value="1"/>
</dbReference>